<evidence type="ECO:0000313" key="2">
    <source>
        <dbReference type="EMBL" id="KAF5316400.1"/>
    </source>
</evidence>
<feature type="region of interest" description="Disordered" evidence="1">
    <location>
        <begin position="776"/>
        <end position="832"/>
    </location>
</feature>
<feature type="region of interest" description="Disordered" evidence="1">
    <location>
        <begin position="885"/>
        <end position="982"/>
    </location>
</feature>
<feature type="compositionally biased region" description="Basic and acidic residues" evidence="1">
    <location>
        <begin position="1758"/>
        <end position="1776"/>
    </location>
</feature>
<proteinExistence type="predicted"/>
<evidence type="ECO:0000256" key="1">
    <source>
        <dbReference type="SAM" id="MobiDB-lite"/>
    </source>
</evidence>
<reference evidence="2 3" key="1">
    <citation type="journal article" date="2020" name="ISME J.">
        <title>Uncovering the hidden diversity of litter-decomposition mechanisms in mushroom-forming fungi.</title>
        <authorList>
            <person name="Floudas D."/>
            <person name="Bentzer J."/>
            <person name="Ahren D."/>
            <person name="Johansson T."/>
            <person name="Persson P."/>
            <person name="Tunlid A."/>
        </authorList>
    </citation>
    <scope>NUCLEOTIDE SEQUENCE [LARGE SCALE GENOMIC DNA]</scope>
    <source>
        <strain evidence="2 3">CBS 101986</strain>
    </source>
</reference>
<feature type="compositionally biased region" description="Basic and acidic residues" evidence="1">
    <location>
        <begin position="954"/>
        <end position="982"/>
    </location>
</feature>
<feature type="compositionally biased region" description="Basic and acidic residues" evidence="1">
    <location>
        <begin position="931"/>
        <end position="948"/>
    </location>
</feature>
<evidence type="ECO:0000313" key="3">
    <source>
        <dbReference type="Proteomes" id="UP000567179"/>
    </source>
</evidence>
<feature type="region of interest" description="Disordered" evidence="1">
    <location>
        <begin position="2136"/>
        <end position="2190"/>
    </location>
</feature>
<name>A0A8H5B427_9AGAR</name>
<comment type="caution">
    <text evidence="2">The sequence shown here is derived from an EMBL/GenBank/DDBJ whole genome shotgun (WGS) entry which is preliminary data.</text>
</comment>
<dbReference type="CDD" id="cd00821">
    <property type="entry name" value="PH"/>
    <property type="match status" value="1"/>
</dbReference>
<dbReference type="Proteomes" id="UP000567179">
    <property type="component" value="Unassembled WGS sequence"/>
</dbReference>
<feature type="compositionally biased region" description="Polar residues" evidence="1">
    <location>
        <begin position="1418"/>
        <end position="1435"/>
    </location>
</feature>
<feature type="compositionally biased region" description="Polar residues" evidence="1">
    <location>
        <begin position="1227"/>
        <end position="1244"/>
    </location>
</feature>
<feature type="compositionally biased region" description="Basic and acidic residues" evidence="1">
    <location>
        <begin position="310"/>
        <end position="326"/>
    </location>
</feature>
<feature type="compositionally biased region" description="Basic and acidic residues" evidence="1">
    <location>
        <begin position="74"/>
        <end position="83"/>
    </location>
</feature>
<keyword evidence="3" id="KW-1185">Reference proteome</keyword>
<dbReference type="EMBL" id="JAACJJ010000042">
    <property type="protein sequence ID" value="KAF5316400.1"/>
    <property type="molecule type" value="Genomic_DNA"/>
</dbReference>
<feature type="compositionally biased region" description="Polar residues" evidence="1">
    <location>
        <begin position="1003"/>
        <end position="1020"/>
    </location>
</feature>
<feature type="compositionally biased region" description="Acidic residues" evidence="1">
    <location>
        <begin position="247"/>
        <end position="261"/>
    </location>
</feature>
<feature type="region of interest" description="Disordered" evidence="1">
    <location>
        <begin position="608"/>
        <end position="627"/>
    </location>
</feature>
<feature type="compositionally biased region" description="Basic and acidic residues" evidence="1">
    <location>
        <begin position="891"/>
        <end position="919"/>
    </location>
</feature>
<feature type="compositionally biased region" description="Polar residues" evidence="1">
    <location>
        <begin position="1297"/>
        <end position="1309"/>
    </location>
</feature>
<protein>
    <recommendedName>
        <fullName evidence="4">PH domain-containing protein</fullName>
    </recommendedName>
</protein>
<organism evidence="2 3">
    <name type="scientific">Psilocybe cf. subviscida</name>
    <dbReference type="NCBI Taxonomy" id="2480587"/>
    <lineage>
        <taxon>Eukaryota</taxon>
        <taxon>Fungi</taxon>
        <taxon>Dikarya</taxon>
        <taxon>Basidiomycota</taxon>
        <taxon>Agaricomycotina</taxon>
        <taxon>Agaricomycetes</taxon>
        <taxon>Agaricomycetidae</taxon>
        <taxon>Agaricales</taxon>
        <taxon>Agaricineae</taxon>
        <taxon>Strophariaceae</taxon>
        <taxon>Psilocybe</taxon>
    </lineage>
</organism>
<feature type="compositionally biased region" description="Polar residues" evidence="1">
    <location>
        <begin position="1863"/>
        <end position="1881"/>
    </location>
</feature>
<accession>A0A8H5B427</accession>
<feature type="region of interest" description="Disordered" evidence="1">
    <location>
        <begin position="1001"/>
        <end position="1277"/>
    </location>
</feature>
<feature type="region of interest" description="Disordered" evidence="1">
    <location>
        <begin position="223"/>
        <end position="430"/>
    </location>
</feature>
<feature type="compositionally biased region" description="Polar residues" evidence="1">
    <location>
        <begin position="1582"/>
        <end position="1593"/>
    </location>
</feature>
<feature type="region of interest" description="Disordered" evidence="1">
    <location>
        <begin position="1502"/>
        <end position="1607"/>
    </location>
</feature>
<feature type="compositionally biased region" description="Gly residues" evidence="1">
    <location>
        <begin position="334"/>
        <end position="365"/>
    </location>
</feature>
<feature type="compositionally biased region" description="Polar residues" evidence="1">
    <location>
        <begin position="1509"/>
        <end position="1518"/>
    </location>
</feature>
<feature type="compositionally biased region" description="Acidic residues" evidence="1">
    <location>
        <begin position="269"/>
        <end position="304"/>
    </location>
</feature>
<evidence type="ECO:0008006" key="4">
    <source>
        <dbReference type="Google" id="ProtNLM"/>
    </source>
</evidence>
<feature type="compositionally biased region" description="Basic and acidic residues" evidence="1">
    <location>
        <begin position="1114"/>
        <end position="1166"/>
    </location>
</feature>
<feature type="compositionally biased region" description="Basic and acidic residues" evidence="1">
    <location>
        <begin position="2063"/>
        <end position="2072"/>
    </location>
</feature>
<dbReference type="SUPFAM" id="SSF50729">
    <property type="entry name" value="PH domain-like"/>
    <property type="match status" value="1"/>
</dbReference>
<sequence length="2205" mass="241532">MDGRKQKPLIPIACRYIPYDRYFLTHGDPAWKVKHLKQRILARALSLPIDVRRLDPDYVYVPPTTSVNRRKTGRVADKKRSKEGFSASGDDGDEPWNARKEGREGNHSSRRAPSPITFAGAEVDQDLDPGLGSDYFSATSVTSDGAGDNDRAASPSGSSSVSDEESSRLGGGNEDESDDDNKMKPNTRRRGGSVSPIEFANPIVLRRQKSASMGAFLYEKGLEAGLVPPLPKSEKAKGKQKAKDVEGDGDGDTDADEEGGDDVARAGDAEVEADIEEEEEAGYQVDDDDDDSEDWSDDYDDEDLVGYLRSPKDPKEAKELPAERSETPPPGGRILPGGDGTTVPSGGGAISGGKIGTGGAGGGGVHFAAPTTPRLGGKSKKRRKGASIVGPLSKIAKTVTGTSSHQHSQSMSSSQSQPHHRSSHSQMVVYGPPPDPSEQILTLPFALIRFSTGQQLEDDLPISWYDLRPYELLEVHFVLQPRRFEVCVRLGAILTRTVRGAPFTMGGGFADVDDDRHRRREKGMNGGPLEQLALALERESGRDKQRDGFGGTGAVDVPPRPEMFFHTETRELVSLPRGDMNAYVKPYWEGWARALRVMAPARDFPQYQQSAGPGYAQPGQGRAGQGKYGYAPPHNAPHGAGPTNAKYAAAEHPGAAMMGGGGGAGMAVWDPAMNTYGEEKEREAEVDVESMRGVARPLSPKVGRPQHPYHNQQQLGHGHGPSNHRPVKGKPKLEWRERWVVVRDGYIYLFKNRDDASPTHQLALSALLELRDAEHLARHRDPKERHSRTANTTVPPPGKAFSPERAQTSHGDERRKQHRRSTSTPRPSTSGVAVGIQDYRLGQATPGSSGVPPLPQGRVLNAEELERKRKLDRDLEALSRWDDFGASFNFGKKEKGKEKEKEKEKERVKYTEKESEQQRLRGRRSAGMVGDGDRAEGGRRRKSVEVPRDQTQQKQEDREWLAQEREREQAEKDPRTYIPASRDDAEAFGMKIICAKFRYRGSNPASASSKPKHWYTSTGPSLAGEPMPDPEVTENVRRDEQTNGPQFRQGATHPNQMATAHQRPPTVPGRQMGVTSTVTPGPSPQLNVTRPESTAVGPVATSTGSKFGLAGLFGKDKDSDDPVARKEKEVKKREEKERKAREKEQRQLEKDRKREDKRRKDEDEFRGISSSSSANAWSVHPSALHHLPRNNPSSISTAPTVQPSEGQSSTNVSSMTLRTDDVPTTPKAEQSRPQLKISPTSVQQRPWEEDLDDYDSDVSFSSPVFAHSPESSDDDDFMLARDRRGYRYGGYHAPATRKQSVPNVASPSINAEGPLTGAGTTANKGKAKEEEEPTKTIGTDGGMSHSARPSGDSERGEWLVLDLGSDSAFTSLLRIFHRQSPSIPSSFLPHSITATLTPHLDKNETTRSQHGSPPPSPITRQEPGQDTSQNSVSNLSREDDEGAKPIHPEGLSAFMPHVSNRKAASAPALPYPEWRIELVKYARFAGMREMDRPLHLTYTAWGRDKKPSNSENTYSQVNKKSDSIWARRTRSSFVRTAERKPTSDQPNEIPTTSEVAVSLKPQKDNGSEEDEPGRLKRMSLASHVSTIKASKSSASREETGADVPIPLPTDHVSDQQMLDVEGVGTVSPSESGGEETDGEVVLEVVSDEGFAYGRQDEEIAVAEALGWLSDDSDEEGSEFEWAAWVTDLPRQHALSKTNAESERQRKLIHQAEKVQTEVSAPLSPMMFANPFVPDLAEPVMVYDASRKSTSRPATPPPKDPEEERTRYIRDKRRWEPHATSISEPLIHSHSNISTATLNLHHSSPSTSTLNQTRIPSRAPSSSQLSTQRSANPHPTLSSPSSIDSLTDGQRQLSTRFQGRAPSLNINARQSTRLRLQSNPTSPLDGPLSPTIPSAYERESSSQTFPRQRHQRQHSRSVSGGDSIFESNTAVQDQESHGHSLRTMSPSRPSGLHHSASMPSTRLASISSSASRIPQTVTFSPSRDGYGGGSFQPEPSMENMPDDRQPREHSQTIPFTSTLPSRYAISQSPRHDSGYPPPSPRVSTDLHGRAPAKPSISVLKKRRSDLEKPRVIDQETDFTPPLSPTLSEAGSTFSSMQGNYPTSRGPASSVFPSVGYASGSGSNTPLDKARALVRRVRSGSSLGGHEIQTVVEEHPQWESEAGGQQRDGQPGNPPAASTSHQPKKKKSAIDRLVRGFDSSLDFMEGR</sequence>
<feature type="compositionally biased region" description="Polar residues" evidence="1">
    <location>
        <begin position="1073"/>
        <end position="1092"/>
    </location>
</feature>
<feature type="compositionally biased region" description="Basic and acidic residues" evidence="1">
    <location>
        <begin position="2000"/>
        <end position="2009"/>
    </location>
</feature>
<feature type="region of interest" description="Disordered" evidence="1">
    <location>
        <begin position="540"/>
        <end position="560"/>
    </location>
</feature>
<feature type="region of interest" description="Disordered" evidence="1">
    <location>
        <begin position="62"/>
        <end position="205"/>
    </location>
</feature>
<feature type="region of interest" description="Disordered" evidence="1">
    <location>
        <begin position="697"/>
        <end position="730"/>
    </location>
</feature>
<feature type="compositionally biased region" description="Low complexity" evidence="1">
    <location>
        <begin position="1959"/>
        <end position="1972"/>
    </location>
</feature>
<feature type="region of interest" description="Disordered" evidence="1">
    <location>
        <begin position="1402"/>
        <end position="1452"/>
    </location>
</feature>
<feature type="compositionally biased region" description="Polar residues" evidence="1">
    <location>
        <begin position="2010"/>
        <end position="2027"/>
    </location>
</feature>
<feature type="compositionally biased region" description="Polar residues" evidence="1">
    <location>
        <begin position="1190"/>
        <end position="1217"/>
    </location>
</feature>
<feature type="compositionally biased region" description="Basic and acidic residues" evidence="1">
    <location>
        <begin position="232"/>
        <end position="246"/>
    </location>
</feature>
<gene>
    <name evidence="2" type="ORF">D9619_006893</name>
</gene>
<feature type="region of interest" description="Disordered" evidence="1">
    <location>
        <begin position="1743"/>
        <end position="2106"/>
    </location>
</feature>
<feature type="compositionally biased region" description="Basic and acidic residues" evidence="1">
    <location>
        <begin position="96"/>
        <end position="107"/>
    </location>
</feature>
<feature type="compositionally biased region" description="Polar residues" evidence="1">
    <location>
        <begin position="2083"/>
        <end position="2105"/>
    </location>
</feature>
<feature type="region of interest" description="Disordered" evidence="1">
    <location>
        <begin position="1290"/>
        <end position="1354"/>
    </location>
</feature>
<feature type="compositionally biased region" description="Polar residues" evidence="1">
    <location>
        <begin position="1543"/>
        <end position="1555"/>
    </location>
</feature>
<feature type="compositionally biased region" description="Low complexity" evidence="1">
    <location>
        <begin position="403"/>
        <end position="417"/>
    </location>
</feature>
<feature type="compositionally biased region" description="Polar residues" evidence="1">
    <location>
        <begin position="1788"/>
        <end position="1856"/>
    </location>
</feature>
<dbReference type="OrthoDB" id="3225203at2759"/>